<evidence type="ECO:0000256" key="10">
    <source>
        <dbReference type="ARBA" id="ARBA00039918"/>
    </source>
</evidence>
<keyword evidence="6" id="KW-0769">Symport</keyword>
<feature type="transmembrane region" description="Helical" evidence="11">
    <location>
        <begin position="344"/>
        <end position="369"/>
    </location>
</feature>
<keyword evidence="8 11" id="KW-0472">Membrane</keyword>
<accession>A0AAI8XIS9</accession>
<dbReference type="InterPro" id="IPR020846">
    <property type="entry name" value="MFS_dom"/>
</dbReference>
<feature type="domain" description="Major facilitator superfamily (MFS) profile" evidence="12">
    <location>
        <begin position="27"/>
        <end position="439"/>
    </location>
</feature>
<feature type="transmembrane region" description="Helical" evidence="11">
    <location>
        <begin position="253"/>
        <end position="274"/>
    </location>
</feature>
<evidence type="ECO:0000256" key="7">
    <source>
        <dbReference type="ARBA" id="ARBA00022989"/>
    </source>
</evidence>
<evidence type="ECO:0000256" key="8">
    <source>
        <dbReference type="ARBA" id="ARBA00023136"/>
    </source>
</evidence>
<dbReference type="EMBL" id="AP027452">
    <property type="protein sequence ID" value="BDY26754.1"/>
    <property type="molecule type" value="Genomic_DNA"/>
</dbReference>
<dbReference type="InterPro" id="IPR011701">
    <property type="entry name" value="MFS"/>
</dbReference>
<dbReference type="GO" id="GO:0005886">
    <property type="term" value="C:plasma membrane"/>
    <property type="evidence" value="ECO:0007669"/>
    <property type="project" value="UniProtKB-SubCell"/>
</dbReference>
<name>A0AAI8XIS9_MYCME</name>
<keyword evidence="7 11" id="KW-1133">Transmembrane helix</keyword>
<feature type="transmembrane region" description="Helical" evidence="11">
    <location>
        <begin position="319"/>
        <end position="338"/>
    </location>
</feature>
<proteinExistence type="inferred from homology"/>
<dbReference type="RefSeq" id="WP_286213488.1">
    <property type="nucleotide sequence ID" value="NZ_AP027452.1"/>
</dbReference>
<comment type="subcellular location">
    <subcellularLocation>
        <location evidence="1">Cell membrane</location>
        <topology evidence="1">Multi-pass membrane protein</topology>
    </subcellularLocation>
</comment>
<feature type="transmembrane region" description="Helical" evidence="11">
    <location>
        <begin position="411"/>
        <end position="431"/>
    </location>
</feature>
<organism evidence="13 14">
    <name type="scientific">Mycolicibacterium mageritense</name>
    <name type="common">Mycobacterium mageritense</name>
    <dbReference type="NCBI Taxonomy" id="53462"/>
    <lineage>
        <taxon>Bacteria</taxon>
        <taxon>Bacillati</taxon>
        <taxon>Actinomycetota</taxon>
        <taxon>Actinomycetes</taxon>
        <taxon>Mycobacteriales</taxon>
        <taxon>Mycobacteriaceae</taxon>
        <taxon>Mycolicibacterium</taxon>
    </lineage>
</organism>
<feature type="transmembrane region" description="Helical" evidence="11">
    <location>
        <begin position="286"/>
        <end position="310"/>
    </location>
</feature>
<evidence type="ECO:0000256" key="1">
    <source>
        <dbReference type="ARBA" id="ARBA00004651"/>
    </source>
</evidence>
<feature type="transmembrane region" description="Helical" evidence="11">
    <location>
        <begin position="63"/>
        <end position="87"/>
    </location>
</feature>
<evidence type="ECO:0000313" key="14">
    <source>
        <dbReference type="Proteomes" id="UP001241092"/>
    </source>
</evidence>
<sequence length="453" mass="47350">MASAATGIEHNVTEHEGRLQGADLRRAITAAAIGNFITWFDFAAYGFLAVLLGQIFFPSENPAASLLATFAAFGVAFLMNPIGGFAFGRLGDKVGRKKILATAILLMSASTFAVGLLPGYASIGIVAPVLLVGLRILQGFAAGGEPGGAATFLVESAARGRRARTVSFWHCSSYLANAVASVLVLTLNAILSDEAMFEWGWRIPFLVAGPLGLVGLYLRLRLNDTAEFERLQSTGEVSQTPIKDALATSRRQVVQVIGCIAFQAAAFYFIFVYMQTYLQSEVGFSFGMASASTVICLCAAAAAIFGFAWVSDRFGRKPVIIGGAVASTLIVFPAFAAFSTANTALIVAVHAAMGVCLAMFMSASGAAMVEIFPSRVRYAGFSIGFNISVAIFGGTAPYVATWLIAATGSPVSPSVILIVTGLMAIVAASTLRETAGRTVDAKVGALDPIRVGE</sequence>
<dbReference type="PANTHER" id="PTHR43528:SF1">
    <property type="entry name" value="ALPHA-KETOGLUTARATE PERMEASE"/>
    <property type="match status" value="1"/>
</dbReference>
<dbReference type="InterPro" id="IPR051084">
    <property type="entry name" value="H+-coupled_symporters"/>
</dbReference>
<evidence type="ECO:0000256" key="4">
    <source>
        <dbReference type="ARBA" id="ARBA00022475"/>
    </source>
</evidence>
<dbReference type="Gene3D" id="1.20.1250.20">
    <property type="entry name" value="MFS general substrate transporter like domains"/>
    <property type="match status" value="1"/>
</dbReference>
<gene>
    <name evidence="13" type="primary">proP_1</name>
    <name evidence="13" type="ORF">hbim_00669</name>
</gene>
<feature type="transmembrane region" description="Helical" evidence="11">
    <location>
        <begin position="166"/>
        <end position="191"/>
    </location>
</feature>
<dbReference type="PROSITE" id="PS00217">
    <property type="entry name" value="SUGAR_TRANSPORT_2"/>
    <property type="match status" value="1"/>
</dbReference>
<dbReference type="Pfam" id="PF07690">
    <property type="entry name" value="MFS_1"/>
    <property type="match status" value="1"/>
</dbReference>
<feature type="transmembrane region" description="Helical" evidence="11">
    <location>
        <begin position="381"/>
        <end position="405"/>
    </location>
</feature>
<keyword evidence="3" id="KW-0813">Transport</keyword>
<evidence type="ECO:0000259" key="12">
    <source>
        <dbReference type="PROSITE" id="PS50850"/>
    </source>
</evidence>
<dbReference type="PANTHER" id="PTHR43528">
    <property type="entry name" value="ALPHA-KETOGLUTARATE PERMEASE"/>
    <property type="match status" value="1"/>
</dbReference>
<reference evidence="13" key="1">
    <citation type="submission" date="2023-03" db="EMBL/GenBank/DDBJ databases">
        <title>Draft genome sequence of a Mycolicibacterium mageritense strain H4_3_1 isolated from a hybrid biological-inorganic system reactor.</title>
        <authorList>
            <person name="Feng X."/>
            <person name="Kazama D."/>
            <person name="Sato K."/>
            <person name="Kobayashi H."/>
        </authorList>
    </citation>
    <scope>NUCLEOTIDE SEQUENCE</scope>
    <source>
        <strain evidence="13">H4_3_1</strain>
    </source>
</reference>
<evidence type="ECO:0000256" key="9">
    <source>
        <dbReference type="ARBA" id="ARBA00037295"/>
    </source>
</evidence>
<dbReference type="Proteomes" id="UP001241092">
    <property type="component" value="Chromosome"/>
</dbReference>
<evidence type="ECO:0000256" key="3">
    <source>
        <dbReference type="ARBA" id="ARBA00022448"/>
    </source>
</evidence>
<feature type="transmembrane region" description="Helical" evidence="11">
    <location>
        <begin position="99"/>
        <end position="123"/>
    </location>
</feature>
<protein>
    <recommendedName>
        <fullName evidence="10">Putative proline/betaine transporter</fullName>
    </recommendedName>
</protein>
<dbReference type="PROSITE" id="PS50850">
    <property type="entry name" value="MFS"/>
    <property type="match status" value="1"/>
</dbReference>
<dbReference type="InterPro" id="IPR005829">
    <property type="entry name" value="Sugar_transporter_CS"/>
</dbReference>
<evidence type="ECO:0000256" key="5">
    <source>
        <dbReference type="ARBA" id="ARBA00022692"/>
    </source>
</evidence>
<keyword evidence="5 11" id="KW-0812">Transmembrane</keyword>
<evidence type="ECO:0000256" key="6">
    <source>
        <dbReference type="ARBA" id="ARBA00022847"/>
    </source>
</evidence>
<feature type="transmembrane region" description="Helical" evidence="11">
    <location>
        <begin position="129"/>
        <end position="154"/>
    </location>
</feature>
<evidence type="ECO:0000256" key="2">
    <source>
        <dbReference type="ARBA" id="ARBA00008240"/>
    </source>
</evidence>
<dbReference type="FunFam" id="1.20.1250.20:FF:000001">
    <property type="entry name" value="Dicarboxylate MFS transporter"/>
    <property type="match status" value="1"/>
</dbReference>
<dbReference type="AlphaFoldDB" id="A0AAI8XIS9"/>
<feature type="transmembrane region" description="Helical" evidence="11">
    <location>
        <begin position="36"/>
        <end position="57"/>
    </location>
</feature>
<feature type="transmembrane region" description="Helical" evidence="11">
    <location>
        <begin position="203"/>
        <end position="220"/>
    </location>
</feature>
<keyword evidence="4" id="KW-1003">Cell membrane</keyword>
<comment type="similarity">
    <text evidence="2">Belongs to the major facilitator superfamily. Metabolite:H+ Symporter (MHS) family (TC 2.A.1.6) family.</text>
</comment>
<dbReference type="InterPro" id="IPR036259">
    <property type="entry name" value="MFS_trans_sf"/>
</dbReference>
<evidence type="ECO:0000256" key="11">
    <source>
        <dbReference type="SAM" id="Phobius"/>
    </source>
</evidence>
<dbReference type="SUPFAM" id="SSF103473">
    <property type="entry name" value="MFS general substrate transporter"/>
    <property type="match status" value="1"/>
</dbReference>
<comment type="function">
    <text evidence="9">May be a proton symporter involved in the uptake of osmolytes such as proline and glycine betaine.</text>
</comment>
<evidence type="ECO:0000313" key="13">
    <source>
        <dbReference type="EMBL" id="BDY26754.1"/>
    </source>
</evidence>
<dbReference type="GO" id="GO:0015293">
    <property type="term" value="F:symporter activity"/>
    <property type="evidence" value="ECO:0007669"/>
    <property type="project" value="UniProtKB-KW"/>
</dbReference>